<evidence type="ECO:0000313" key="6">
    <source>
        <dbReference type="Proteomes" id="UP000700596"/>
    </source>
</evidence>
<name>A0A9P9DDQ6_9PLEO</name>
<evidence type="ECO:0000259" key="4">
    <source>
        <dbReference type="PROSITE" id="PS51212"/>
    </source>
</evidence>
<dbReference type="PANTHER" id="PTHR45964:SF5">
    <property type="entry name" value="WSCD FAMILY MEMBER CG9164"/>
    <property type="match status" value="1"/>
</dbReference>
<comment type="caution">
    <text evidence="5">The sequence shown here is derived from an EMBL/GenBank/DDBJ whole genome shotgun (WGS) entry which is preliminary data.</text>
</comment>
<dbReference type="AlphaFoldDB" id="A0A9P9DDQ6"/>
<keyword evidence="1" id="KW-0677">Repeat</keyword>
<feature type="region of interest" description="Disordered" evidence="2">
    <location>
        <begin position="313"/>
        <end position="364"/>
    </location>
</feature>
<dbReference type="EMBL" id="JAGMWT010000014">
    <property type="protein sequence ID" value="KAH7117059.1"/>
    <property type="molecule type" value="Genomic_DNA"/>
</dbReference>
<dbReference type="PANTHER" id="PTHR45964">
    <property type="entry name" value="WSCD FAMILY MEMBER CG9164"/>
    <property type="match status" value="1"/>
</dbReference>
<gene>
    <name evidence="5" type="ORF">B0J11DRAFT_618130</name>
</gene>
<proteinExistence type="predicted"/>
<feature type="domain" description="WSC" evidence="4">
    <location>
        <begin position="42"/>
        <end position="136"/>
    </location>
</feature>
<dbReference type="OrthoDB" id="2019572at2759"/>
<dbReference type="Pfam" id="PF01822">
    <property type="entry name" value="WSC"/>
    <property type="match status" value="2"/>
</dbReference>
<feature type="compositionally biased region" description="Polar residues" evidence="2">
    <location>
        <begin position="313"/>
        <end position="324"/>
    </location>
</feature>
<keyword evidence="6" id="KW-1185">Reference proteome</keyword>
<evidence type="ECO:0000313" key="5">
    <source>
        <dbReference type="EMBL" id="KAH7117059.1"/>
    </source>
</evidence>
<sequence>MRYFQVSVLLSIVTSVTVSASAIPHVPRQMDEFDMLEDLPSTWQFAGCWSDDTDKRVLGREFYFDTEAMTADSCVRFCMSKGYTFAGTEYGSQCFCDLELSPTAQWYPTEMCSMPCSGDRNQTCGGAWKISVYNSKRPGPGTNAGSDGYKSIGCFQDWITPRVLAYPVPVEGGPQAMTVSKCMSACRARGYVLAGLEYGGECWCDNRMQTGPKNMLGDTGLNGCDMLCHGNFSEYCGGPSRLNIYRSMSQTLLPSVAATPAPGTTTSADSAPPTVGSMPPDTSMMSSDASNQPPAPVMTPTPDATFTVASDTPMPNMSSTSTFASNPPMSSQSSTSTVASNVSTSSTTLTTRPPAPSEVLTNGDFENSTSGWTIVPNMNIPNTAFLAGAWTSTPLARNGSGAYTFSTTLLPSNNYQRSLCITQSVTFGRSGTYQITSYIGRIIPSGAQAGTTADSITYTIYYDNINFLAGRVCDPRLTNSCPYAAVNGNYVYDDIWSAIPIPKTAVGTWHNITICATFDSVRALEFQDRFVVDSVSLFGPGRGG</sequence>
<dbReference type="SMART" id="SM00321">
    <property type="entry name" value="WSC"/>
    <property type="match status" value="2"/>
</dbReference>
<organism evidence="5 6">
    <name type="scientific">Dendryphion nanum</name>
    <dbReference type="NCBI Taxonomy" id="256645"/>
    <lineage>
        <taxon>Eukaryota</taxon>
        <taxon>Fungi</taxon>
        <taxon>Dikarya</taxon>
        <taxon>Ascomycota</taxon>
        <taxon>Pezizomycotina</taxon>
        <taxon>Dothideomycetes</taxon>
        <taxon>Pleosporomycetidae</taxon>
        <taxon>Pleosporales</taxon>
        <taxon>Torulaceae</taxon>
        <taxon>Dendryphion</taxon>
    </lineage>
</organism>
<feature type="compositionally biased region" description="Low complexity" evidence="2">
    <location>
        <begin position="325"/>
        <end position="352"/>
    </location>
</feature>
<reference evidence="5" key="1">
    <citation type="journal article" date="2021" name="Nat. Commun.">
        <title>Genetic determinants of endophytism in the Arabidopsis root mycobiome.</title>
        <authorList>
            <person name="Mesny F."/>
            <person name="Miyauchi S."/>
            <person name="Thiergart T."/>
            <person name="Pickel B."/>
            <person name="Atanasova L."/>
            <person name="Karlsson M."/>
            <person name="Huettel B."/>
            <person name="Barry K.W."/>
            <person name="Haridas S."/>
            <person name="Chen C."/>
            <person name="Bauer D."/>
            <person name="Andreopoulos W."/>
            <person name="Pangilinan J."/>
            <person name="LaButti K."/>
            <person name="Riley R."/>
            <person name="Lipzen A."/>
            <person name="Clum A."/>
            <person name="Drula E."/>
            <person name="Henrissat B."/>
            <person name="Kohler A."/>
            <person name="Grigoriev I.V."/>
            <person name="Martin F.M."/>
            <person name="Hacquard S."/>
        </authorList>
    </citation>
    <scope>NUCLEOTIDE SEQUENCE</scope>
    <source>
        <strain evidence="5">MPI-CAGE-CH-0243</strain>
    </source>
</reference>
<protein>
    <submittedName>
        <fullName evidence="5">WSC domain-containing protein</fullName>
    </submittedName>
</protein>
<feature type="signal peptide" evidence="3">
    <location>
        <begin position="1"/>
        <end position="20"/>
    </location>
</feature>
<accession>A0A9P9DDQ6</accession>
<feature type="region of interest" description="Disordered" evidence="2">
    <location>
        <begin position="256"/>
        <end position="301"/>
    </location>
</feature>
<keyword evidence="3" id="KW-0732">Signal</keyword>
<dbReference type="Proteomes" id="UP000700596">
    <property type="component" value="Unassembled WGS sequence"/>
</dbReference>
<dbReference type="InterPro" id="IPR002889">
    <property type="entry name" value="WSC_carb-bd"/>
</dbReference>
<evidence type="ECO:0000256" key="3">
    <source>
        <dbReference type="SAM" id="SignalP"/>
    </source>
</evidence>
<feature type="compositionally biased region" description="Low complexity" evidence="2">
    <location>
        <begin position="256"/>
        <end position="290"/>
    </location>
</feature>
<dbReference type="InterPro" id="IPR051589">
    <property type="entry name" value="Sialate-O-sulfotransferase"/>
</dbReference>
<feature type="chain" id="PRO_5040221984" evidence="3">
    <location>
        <begin position="21"/>
        <end position="544"/>
    </location>
</feature>
<evidence type="ECO:0000256" key="1">
    <source>
        <dbReference type="ARBA" id="ARBA00022737"/>
    </source>
</evidence>
<dbReference type="PROSITE" id="PS51212">
    <property type="entry name" value="WSC"/>
    <property type="match status" value="2"/>
</dbReference>
<feature type="domain" description="WSC" evidence="4">
    <location>
        <begin position="148"/>
        <end position="248"/>
    </location>
</feature>
<evidence type="ECO:0000256" key="2">
    <source>
        <dbReference type="SAM" id="MobiDB-lite"/>
    </source>
</evidence>